<comment type="caution">
    <text evidence="1">The sequence shown here is derived from an EMBL/GenBank/DDBJ whole genome shotgun (WGS) entry which is preliminary data.</text>
</comment>
<protein>
    <submittedName>
        <fullName evidence="1">Uncharacterized protein</fullName>
    </submittedName>
</protein>
<dbReference type="EMBL" id="QXCT01000002">
    <property type="protein sequence ID" value="MDW9256770.1"/>
    <property type="molecule type" value="Genomic_DNA"/>
</dbReference>
<organism evidence="1 2">
    <name type="scientific">Burkholderia thailandensis</name>
    <dbReference type="NCBI Taxonomy" id="57975"/>
    <lineage>
        <taxon>Bacteria</taxon>
        <taxon>Pseudomonadati</taxon>
        <taxon>Pseudomonadota</taxon>
        <taxon>Betaproteobacteria</taxon>
        <taxon>Burkholderiales</taxon>
        <taxon>Burkholderiaceae</taxon>
        <taxon>Burkholderia</taxon>
        <taxon>pseudomallei group</taxon>
    </lineage>
</organism>
<sequence length="57" mass="6605">MARSTMRIGETTCRAHRVVSTTSATQYQTALFDRYLFGKPNILALPIDHRRFWMSAE</sequence>
<gene>
    <name evidence="1" type="ORF">C7S16_1265</name>
</gene>
<dbReference type="AlphaFoldDB" id="A0AAW9D4C4"/>
<reference evidence="1" key="1">
    <citation type="submission" date="2018-08" db="EMBL/GenBank/DDBJ databases">
        <title>Identification of Burkholderia cepacia strains that express a Burkholderia pseudomallei-like capsular polysaccharide.</title>
        <authorList>
            <person name="Burtnick M.N."/>
            <person name="Vongsouvath M."/>
            <person name="Newton P."/>
            <person name="Wuthiekanun V."/>
            <person name="Limmathurotsakul D."/>
            <person name="Brett P.J."/>
            <person name="Chantratita N."/>
            <person name="Dance D.A."/>
        </authorList>
    </citation>
    <scope>NUCLEOTIDE SEQUENCE</scope>
    <source>
        <strain evidence="1">SBXCC001</strain>
    </source>
</reference>
<accession>A0AAW9D4C4</accession>
<evidence type="ECO:0000313" key="1">
    <source>
        <dbReference type="EMBL" id="MDW9256770.1"/>
    </source>
</evidence>
<dbReference type="Proteomes" id="UP001272137">
    <property type="component" value="Unassembled WGS sequence"/>
</dbReference>
<evidence type="ECO:0000313" key="2">
    <source>
        <dbReference type="Proteomes" id="UP001272137"/>
    </source>
</evidence>
<proteinExistence type="predicted"/>
<name>A0AAW9D4C4_BURTH</name>